<sequence length="504" mass="54358">MTTTMTTLTHRPASPTDDLSEVRAIVATARDESRLAWERFRLIYSLVQRRLATDSADGVDRDRLLVDTIGVVAAEVAVVLTVCRETGMRKVGLAIDANERLIQTARLLRDGVISERIFAAIAFQCAAVDDEDLIAAIDAEIAQELREFGAVSQGVAEDAARRFIAEYDPDGLREKRKANTPGVSIANDVDQSTLTIATSPEDVALMDKANRARAGQVCQHDSRAFGKRRADAFVAAQLGTPFGCDCGRPDCPADASAQEVDAQFAQIVVHVVADASTLNGSSDKAAYLDGFGVIDAHHAREIASRADALVRPLDLAGLADRTAQTADGHRPTAACDTAVRAVHGTCSTPGCNRAAWSCDLDHVTEYNHDSPAAGGATCPCNLNPKCRIHHLIKTFAEGWLDDQVVDANGVFWTETTTPSGYTVRAKARNHWLLPELGLIPCRHGEPVAPGVADSAAQPERSRTRLQAKHDYRMRLRSQRRYARECAAAAKADTAVLDSDGEPPF</sequence>
<evidence type="ECO:0000313" key="2">
    <source>
        <dbReference type="EMBL" id="ALG84597.1"/>
    </source>
</evidence>
<dbReference type="PATRIC" id="fig|1136941.3.peg.1824"/>
<feature type="domain" description="DUF222" evidence="1">
    <location>
        <begin position="29"/>
        <end position="313"/>
    </location>
</feature>
<protein>
    <recommendedName>
        <fullName evidence="1">DUF222 domain-containing protein</fullName>
    </recommendedName>
</protein>
<gene>
    <name evidence="2" type="ORF">ACH46_08955</name>
</gene>
<evidence type="ECO:0000259" key="1">
    <source>
        <dbReference type="Pfam" id="PF02720"/>
    </source>
</evidence>
<dbReference type="Pfam" id="PF02720">
    <property type="entry name" value="DUF222"/>
    <property type="match status" value="1"/>
</dbReference>
<dbReference type="InterPro" id="IPR003870">
    <property type="entry name" value="DUF222"/>
</dbReference>
<reference evidence="3" key="1">
    <citation type="submission" date="2015-06" db="EMBL/GenBank/DDBJ databases">
        <title>Complete genome sequence and metabolic analysis of phthalate degradation pathway in Gordonia sp. QH-11.</title>
        <authorList>
            <person name="Jin D."/>
            <person name="Kong X."/>
            <person name="Bai Z."/>
        </authorList>
    </citation>
    <scope>NUCLEOTIDE SEQUENCE [LARGE SCALE GENOMIC DNA]</scope>
    <source>
        <strain evidence="3">QH-11</strain>
    </source>
</reference>
<reference evidence="2 3" key="2">
    <citation type="journal article" date="2017" name="Int. J. Syst. Evol. Microbiol.">
        <title>Gordonia phthalatica sp. nov., a di-n-butyl phthalate-degrading bacterium isolated from activated sludge.</title>
        <authorList>
            <person name="Jin D."/>
            <person name="Kong X."/>
            <person name="Jia M."/>
            <person name="Yu X."/>
            <person name="Wang X."/>
            <person name="Zhuang X."/>
            <person name="Deng Y."/>
            <person name="Bai Z."/>
        </authorList>
    </citation>
    <scope>NUCLEOTIDE SEQUENCE [LARGE SCALE GENOMIC DNA]</scope>
    <source>
        <strain evidence="2 3">QH-11</strain>
    </source>
</reference>
<dbReference type="STRING" id="1136941.ACH46_08955"/>
<dbReference type="RefSeq" id="WP_062392591.1">
    <property type="nucleotide sequence ID" value="NZ_CP011853.1"/>
</dbReference>
<dbReference type="KEGG" id="goq:ACH46_08955"/>
<name>A0A0N9MP87_9ACTN</name>
<accession>A0A0N9MP87</accession>
<dbReference type="AlphaFoldDB" id="A0A0N9MP87"/>
<evidence type="ECO:0000313" key="3">
    <source>
        <dbReference type="Proteomes" id="UP000063789"/>
    </source>
</evidence>
<dbReference type="OrthoDB" id="4774794at2"/>
<dbReference type="Proteomes" id="UP000063789">
    <property type="component" value="Chromosome"/>
</dbReference>
<organism evidence="2 3">
    <name type="scientific">Gordonia phthalatica</name>
    <dbReference type="NCBI Taxonomy" id="1136941"/>
    <lineage>
        <taxon>Bacteria</taxon>
        <taxon>Bacillati</taxon>
        <taxon>Actinomycetota</taxon>
        <taxon>Actinomycetes</taxon>
        <taxon>Mycobacteriales</taxon>
        <taxon>Gordoniaceae</taxon>
        <taxon>Gordonia</taxon>
    </lineage>
</organism>
<dbReference type="EMBL" id="CP011853">
    <property type="protein sequence ID" value="ALG84597.1"/>
    <property type="molecule type" value="Genomic_DNA"/>
</dbReference>
<dbReference type="InterPro" id="IPR003615">
    <property type="entry name" value="HNH_nuc"/>
</dbReference>
<keyword evidence="3" id="KW-1185">Reference proteome</keyword>
<proteinExistence type="predicted"/>
<dbReference type="CDD" id="cd00085">
    <property type="entry name" value="HNHc"/>
    <property type="match status" value="1"/>
</dbReference>